<dbReference type="AlphaFoldDB" id="S0EYU1"/>
<evidence type="ECO:0000313" key="5">
    <source>
        <dbReference type="Proteomes" id="UP000014227"/>
    </source>
</evidence>
<sequence length="439" mass="48258">MTKTKDILALNEEGLLAEVLGYETKEVAKEAHGAEIDTYAGHHLIDFTAGIAVHACGHTHPEIARAISAQTHRVLHVSDTMRHAPQLELADWMRRLLNRLLPGPSPWTFLFMNSGSESIDAAAKLALKVTKRSEFLAFAGAFHGRTLFATALSYSKMAHRTPYMGLLSSLREHIFHLPAPRCQSCFIGQKRACCCLESLEQLLEERKERIAALFFEPLQGEGGYVPLDPRMAQQMQALLRKHHVLLIADEIQTGWGRTGKWFGLEHLGVEPDILVFGKAVGGGLPLAGLAARKTLMDQWEPGEHGTTFGGNPVACAAGLATLRIIEREGLVERAAKLGGAVQQRLRPFVGAYGVADVRGWGLMIGIEFRDAQGQPAYARCEQIKQRAREKGLLLLTCGARIGDPSVDNATLRLIPPLNIPEETLWRGLDILLEVIRETA</sequence>
<dbReference type="InterPro" id="IPR015421">
    <property type="entry name" value="PyrdxlP-dep_Trfase_major"/>
</dbReference>
<dbReference type="PATRIC" id="fig|1303518.3.peg.1417"/>
<organism evidence="4 5">
    <name type="scientific">Chthonomonas calidirosea (strain DSM 23976 / ICMP 18418 / T49)</name>
    <dbReference type="NCBI Taxonomy" id="1303518"/>
    <lineage>
        <taxon>Bacteria</taxon>
        <taxon>Bacillati</taxon>
        <taxon>Armatimonadota</taxon>
        <taxon>Chthonomonadia</taxon>
        <taxon>Chthonomonadales</taxon>
        <taxon>Chthonomonadaceae</taxon>
        <taxon>Chthonomonas</taxon>
    </lineage>
</organism>
<dbReference type="GO" id="GO:0030170">
    <property type="term" value="F:pyridoxal phosphate binding"/>
    <property type="evidence" value="ECO:0007669"/>
    <property type="project" value="InterPro"/>
</dbReference>
<comment type="cofactor">
    <cofactor evidence="1">
        <name>pyridoxal 5'-phosphate</name>
        <dbReference type="ChEBI" id="CHEBI:597326"/>
    </cofactor>
</comment>
<keyword evidence="4" id="KW-0808">Transferase</keyword>
<dbReference type="Gene3D" id="3.90.1150.10">
    <property type="entry name" value="Aspartate Aminotransferase, domain 1"/>
    <property type="match status" value="1"/>
</dbReference>
<dbReference type="GO" id="GO:0042802">
    <property type="term" value="F:identical protein binding"/>
    <property type="evidence" value="ECO:0007669"/>
    <property type="project" value="TreeGrafter"/>
</dbReference>
<comment type="similarity">
    <text evidence="3">Belongs to the class-III pyridoxal-phosphate-dependent aminotransferase family.</text>
</comment>
<dbReference type="CDD" id="cd00610">
    <property type="entry name" value="OAT_like"/>
    <property type="match status" value="1"/>
</dbReference>
<dbReference type="Proteomes" id="UP000014227">
    <property type="component" value="Chromosome I"/>
</dbReference>
<dbReference type="EC" id="2.6.1.19" evidence="4"/>
<gene>
    <name evidence="4" type="ORF">CCALI_01387</name>
</gene>
<evidence type="ECO:0000256" key="1">
    <source>
        <dbReference type="ARBA" id="ARBA00001933"/>
    </source>
</evidence>
<dbReference type="HOGENOM" id="CLU_016922_10_0_0"/>
<dbReference type="PANTHER" id="PTHR11986">
    <property type="entry name" value="AMINOTRANSFERASE CLASS III"/>
    <property type="match status" value="1"/>
</dbReference>
<dbReference type="Gene3D" id="3.40.640.10">
    <property type="entry name" value="Type I PLP-dependent aspartate aminotransferase-like (Major domain)"/>
    <property type="match status" value="1"/>
</dbReference>
<reference evidence="5" key="1">
    <citation type="submission" date="2013-03" db="EMBL/GenBank/DDBJ databases">
        <title>Genome sequence of Chthonomonas calidirosea, the first sequenced genome from the Armatimonadetes phylum (formally candidate division OP10).</title>
        <authorList>
            <person name="Lee K.C.Y."/>
            <person name="Morgan X.C."/>
            <person name="Dunfield P.F."/>
            <person name="Tamas I."/>
            <person name="Houghton K.M."/>
            <person name="Vyssotski M."/>
            <person name="Ryan J.L.J."/>
            <person name="Lagutin K."/>
            <person name="McDonald I.R."/>
            <person name="Stott M.B."/>
        </authorList>
    </citation>
    <scope>NUCLEOTIDE SEQUENCE [LARGE SCALE GENOMIC DNA]</scope>
    <source>
        <strain evidence="5">DSM 23976 / ICMP 18418 / T49</strain>
    </source>
</reference>
<dbReference type="FunCoup" id="S0EYU1">
    <property type="interactions" value="111"/>
</dbReference>
<dbReference type="FunFam" id="3.40.640.10:FF:000004">
    <property type="entry name" value="Acetylornithine aminotransferase"/>
    <property type="match status" value="1"/>
</dbReference>
<dbReference type="EMBL" id="HF951689">
    <property type="protein sequence ID" value="CCW35204.1"/>
    <property type="molecule type" value="Genomic_DNA"/>
</dbReference>
<evidence type="ECO:0000256" key="3">
    <source>
        <dbReference type="RuleBase" id="RU003560"/>
    </source>
</evidence>
<dbReference type="InParanoid" id="S0EYU1"/>
<dbReference type="InterPro" id="IPR015424">
    <property type="entry name" value="PyrdxlP-dep_Trfase"/>
</dbReference>
<dbReference type="eggNOG" id="COG0160">
    <property type="taxonomic scope" value="Bacteria"/>
</dbReference>
<keyword evidence="2 3" id="KW-0663">Pyridoxal phosphate</keyword>
<dbReference type="GO" id="GO:0034386">
    <property type="term" value="F:4-aminobutyrate:2-oxoglutarate transaminase activity"/>
    <property type="evidence" value="ECO:0007669"/>
    <property type="project" value="UniProtKB-EC"/>
</dbReference>
<dbReference type="InterPro" id="IPR050103">
    <property type="entry name" value="Class-III_PLP-dep_AT"/>
</dbReference>
<protein>
    <submittedName>
        <fullName evidence="4">4-aminobutyrate aminotransferase and related aminotransferases</fullName>
        <ecNumber evidence="4">2.6.1.19</ecNumber>
    </submittedName>
</protein>
<dbReference type="PIRSF" id="PIRSF000521">
    <property type="entry name" value="Transaminase_4ab_Lys_Orn"/>
    <property type="match status" value="1"/>
</dbReference>
<accession>S0EYU1</accession>
<evidence type="ECO:0000256" key="2">
    <source>
        <dbReference type="ARBA" id="ARBA00022898"/>
    </source>
</evidence>
<dbReference type="InterPro" id="IPR015422">
    <property type="entry name" value="PyrdxlP-dep_Trfase_small"/>
</dbReference>
<name>S0EYU1_CHTCT</name>
<dbReference type="InterPro" id="IPR005814">
    <property type="entry name" value="Aminotrans_3"/>
</dbReference>
<dbReference type="Pfam" id="PF00202">
    <property type="entry name" value="Aminotran_3"/>
    <property type="match status" value="1"/>
</dbReference>
<dbReference type="RefSeq" id="WP_016482743.1">
    <property type="nucleotide sequence ID" value="NC_021487.1"/>
</dbReference>
<keyword evidence="5" id="KW-1185">Reference proteome</keyword>
<proteinExistence type="inferred from homology"/>
<dbReference type="SUPFAM" id="SSF53383">
    <property type="entry name" value="PLP-dependent transferases"/>
    <property type="match status" value="1"/>
</dbReference>
<dbReference type="STRING" id="454171.CP488_02709"/>
<evidence type="ECO:0000313" key="4">
    <source>
        <dbReference type="EMBL" id="CCW35204.1"/>
    </source>
</evidence>
<keyword evidence="4" id="KW-0032">Aminotransferase</keyword>
<dbReference type="KEGG" id="ccz:CCALI_01387"/>